<dbReference type="NCBIfam" id="TIGR03738">
    <property type="entry name" value="PRTRC_C"/>
    <property type="match status" value="1"/>
</dbReference>
<sequence length="68" mass="7316">MSITINSITKRYRYNGIALPAPAGLSDLEVRDLHSLLYPDLVSADIVAGEVVDGVQEITFQRAVGTKG</sequence>
<gene>
    <name evidence="1" type="ORF">FHS03_004802</name>
</gene>
<protein>
    <submittedName>
        <fullName evidence="1">PRTRC genetic system protein C</fullName>
    </submittedName>
</protein>
<dbReference type="InterPro" id="IPR022289">
    <property type="entry name" value="PRTRC_protein-C"/>
</dbReference>
<accession>A0A7W5BG95</accession>
<comment type="caution">
    <text evidence="1">The sequence shown here is derived from an EMBL/GenBank/DDBJ whole genome shotgun (WGS) entry which is preliminary data.</text>
</comment>
<name>A0A7W5BG95_9BURK</name>
<dbReference type="Proteomes" id="UP000541535">
    <property type="component" value="Unassembled WGS sequence"/>
</dbReference>
<evidence type="ECO:0000313" key="2">
    <source>
        <dbReference type="Proteomes" id="UP000541535"/>
    </source>
</evidence>
<dbReference type="InterPro" id="IPR032866">
    <property type="entry name" value="Prok_Ub"/>
</dbReference>
<reference evidence="1 2" key="1">
    <citation type="submission" date="2020-08" db="EMBL/GenBank/DDBJ databases">
        <title>Genomic Encyclopedia of Type Strains, Phase III (KMG-III): the genomes of soil and plant-associated and newly described type strains.</title>
        <authorList>
            <person name="Whitman W."/>
        </authorList>
    </citation>
    <scope>NUCLEOTIDE SEQUENCE [LARGE SCALE GENOMIC DNA]</scope>
    <source>
        <strain evidence="1 2">CECT 8897</strain>
    </source>
</reference>
<evidence type="ECO:0000313" key="1">
    <source>
        <dbReference type="EMBL" id="MBB3121710.1"/>
    </source>
</evidence>
<keyword evidence="2" id="KW-1185">Reference proteome</keyword>
<dbReference type="EMBL" id="JACHXD010000019">
    <property type="protein sequence ID" value="MBB3121710.1"/>
    <property type="molecule type" value="Genomic_DNA"/>
</dbReference>
<dbReference type="AlphaFoldDB" id="A0A7W5BG95"/>
<dbReference type="RefSeq" id="WP_183443400.1">
    <property type="nucleotide sequence ID" value="NZ_JACHXD010000019.1"/>
</dbReference>
<proteinExistence type="predicted"/>
<dbReference type="Pfam" id="PF14454">
    <property type="entry name" value="Prok_Ub"/>
    <property type="match status" value="1"/>
</dbReference>
<organism evidence="1 2">
    <name type="scientific">Pseudoduganella violacea</name>
    <dbReference type="NCBI Taxonomy" id="1715466"/>
    <lineage>
        <taxon>Bacteria</taxon>
        <taxon>Pseudomonadati</taxon>
        <taxon>Pseudomonadota</taxon>
        <taxon>Betaproteobacteria</taxon>
        <taxon>Burkholderiales</taxon>
        <taxon>Oxalobacteraceae</taxon>
        <taxon>Telluria group</taxon>
        <taxon>Pseudoduganella</taxon>
    </lineage>
</organism>